<accession>A0ABR7ZW50</accession>
<dbReference type="PANTHER" id="PTHR46438">
    <property type="entry name" value="ALPHA/BETA-HYDROLASES SUPERFAMILY PROTEIN"/>
    <property type="match status" value="1"/>
</dbReference>
<gene>
    <name evidence="2" type="ORF">H6F41_08590</name>
</gene>
<evidence type="ECO:0000259" key="1">
    <source>
        <dbReference type="Pfam" id="PF12697"/>
    </source>
</evidence>
<dbReference type="GO" id="GO:0016787">
    <property type="term" value="F:hydrolase activity"/>
    <property type="evidence" value="ECO:0007669"/>
    <property type="project" value="UniProtKB-KW"/>
</dbReference>
<dbReference type="Pfam" id="PF12697">
    <property type="entry name" value="Abhydrolase_6"/>
    <property type="match status" value="1"/>
</dbReference>
<proteinExistence type="predicted"/>
<feature type="domain" description="AB hydrolase-1" evidence="1">
    <location>
        <begin position="42"/>
        <end position="294"/>
    </location>
</feature>
<protein>
    <submittedName>
        <fullName evidence="2">Alpha/beta fold hydrolase</fullName>
    </submittedName>
</protein>
<dbReference type="InterPro" id="IPR029058">
    <property type="entry name" value="AB_hydrolase_fold"/>
</dbReference>
<dbReference type="RefSeq" id="WP_190403054.1">
    <property type="nucleotide sequence ID" value="NZ_JACJQB010000012.1"/>
</dbReference>
<comment type="caution">
    <text evidence="2">The sequence shown here is derived from an EMBL/GenBank/DDBJ whole genome shotgun (WGS) entry which is preliminary data.</text>
</comment>
<organism evidence="2 3">
    <name type="scientific">Pseudanabaena mucicola FACHB-723</name>
    <dbReference type="NCBI Taxonomy" id="2692860"/>
    <lineage>
        <taxon>Bacteria</taxon>
        <taxon>Bacillati</taxon>
        <taxon>Cyanobacteriota</taxon>
        <taxon>Cyanophyceae</taxon>
        <taxon>Pseudanabaenales</taxon>
        <taxon>Pseudanabaenaceae</taxon>
        <taxon>Pseudanabaena</taxon>
    </lineage>
</organism>
<dbReference type="Gene3D" id="3.40.50.1820">
    <property type="entry name" value="alpha/beta hydrolase"/>
    <property type="match status" value="1"/>
</dbReference>
<dbReference type="Proteomes" id="UP000642094">
    <property type="component" value="Unassembled WGS sequence"/>
</dbReference>
<dbReference type="InterPro" id="IPR000073">
    <property type="entry name" value="AB_hydrolase_1"/>
</dbReference>
<sequence>MPISSEERTTYHKFADRVWTWRGYAIGYCAAGLDQEPELPAIVLIHGFGASVGHWRKNIPVLAESNRVYAIDLIGFGSSAQPKPSELPYTFETWGRQVADFVMQVVGNRAILVGNSIGAVVAMQAAIYAPELINKTVLINCSLRLLQEQNQLNMPWFKRVGVKAVQNILGVRAIAKIFFDQVRNPRAIRQILSQAYIDKSAITDELVEILLRPALNANAVDVFMAFVRYSQGPRPEDLLAILPCDAIVLWGERDPWEPISIGKASFAEFACVKEFIALPNAGHCPQDEVPALVNPILVRIASSDLAGA</sequence>
<evidence type="ECO:0000313" key="2">
    <source>
        <dbReference type="EMBL" id="MBD2188198.1"/>
    </source>
</evidence>
<dbReference type="PRINTS" id="PR00111">
    <property type="entry name" value="ABHYDROLASE"/>
</dbReference>
<evidence type="ECO:0000313" key="3">
    <source>
        <dbReference type="Proteomes" id="UP000642094"/>
    </source>
</evidence>
<keyword evidence="3" id="KW-1185">Reference proteome</keyword>
<dbReference type="EMBL" id="JACJQB010000012">
    <property type="protein sequence ID" value="MBD2188198.1"/>
    <property type="molecule type" value="Genomic_DNA"/>
</dbReference>
<dbReference type="SUPFAM" id="SSF53474">
    <property type="entry name" value="alpha/beta-Hydrolases"/>
    <property type="match status" value="1"/>
</dbReference>
<dbReference type="PANTHER" id="PTHR46438:SF12">
    <property type="entry name" value="ALPHA_BETA-HYDROLASES SUPERFAMILY PROTEIN"/>
    <property type="match status" value="1"/>
</dbReference>
<keyword evidence="2" id="KW-0378">Hydrolase</keyword>
<name>A0ABR7ZW50_9CYAN</name>
<reference evidence="2 3" key="1">
    <citation type="journal article" date="2020" name="ISME J.">
        <title>Comparative genomics reveals insights into cyanobacterial evolution and habitat adaptation.</title>
        <authorList>
            <person name="Chen M.Y."/>
            <person name="Teng W.K."/>
            <person name="Zhao L."/>
            <person name="Hu C.X."/>
            <person name="Zhou Y.K."/>
            <person name="Han B.P."/>
            <person name="Song L.R."/>
            <person name="Shu W.S."/>
        </authorList>
    </citation>
    <scope>NUCLEOTIDE SEQUENCE [LARGE SCALE GENOMIC DNA]</scope>
    <source>
        <strain evidence="2 3">FACHB-723</strain>
    </source>
</reference>